<dbReference type="InterPro" id="IPR012462">
    <property type="entry name" value="UFSP1/2_DUB_cat"/>
</dbReference>
<proteinExistence type="predicted"/>
<evidence type="ECO:0000313" key="4">
    <source>
        <dbReference type="Proteomes" id="UP001465976"/>
    </source>
</evidence>
<name>A0ABR3EWL3_9AGAR</name>
<dbReference type="Proteomes" id="UP001465976">
    <property type="component" value="Unassembled WGS sequence"/>
</dbReference>
<gene>
    <name evidence="3" type="ORF">V5O48_014810</name>
</gene>
<feature type="domain" description="UFSP1/2/DUB catalytic" evidence="2">
    <location>
        <begin position="81"/>
        <end position="224"/>
    </location>
</feature>
<evidence type="ECO:0000313" key="3">
    <source>
        <dbReference type="EMBL" id="KAL0567186.1"/>
    </source>
</evidence>
<reference evidence="3 4" key="1">
    <citation type="submission" date="2024-02" db="EMBL/GenBank/DDBJ databases">
        <title>A draft genome for the cacao thread blight pathogen Marasmius crinis-equi.</title>
        <authorList>
            <person name="Cohen S.P."/>
            <person name="Baruah I.K."/>
            <person name="Amoako-Attah I."/>
            <person name="Bukari Y."/>
            <person name="Meinhardt L.W."/>
            <person name="Bailey B.A."/>
        </authorList>
    </citation>
    <scope>NUCLEOTIDE SEQUENCE [LARGE SCALE GENOMIC DNA]</scope>
    <source>
        <strain evidence="3 4">GH-76</strain>
    </source>
</reference>
<organism evidence="3 4">
    <name type="scientific">Marasmius crinis-equi</name>
    <dbReference type="NCBI Taxonomy" id="585013"/>
    <lineage>
        <taxon>Eukaryota</taxon>
        <taxon>Fungi</taxon>
        <taxon>Dikarya</taxon>
        <taxon>Basidiomycota</taxon>
        <taxon>Agaricomycotina</taxon>
        <taxon>Agaricomycetes</taxon>
        <taxon>Agaricomycetidae</taxon>
        <taxon>Agaricales</taxon>
        <taxon>Marasmiineae</taxon>
        <taxon>Marasmiaceae</taxon>
        <taxon>Marasmius</taxon>
    </lineage>
</organism>
<protein>
    <recommendedName>
        <fullName evidence="2">UFSP1/2/DUB catalytic domain-containing protein</fullName>
    </recommendedName>
</protein>
<keyword evidence="1" id="KW-0378">Hydrolase</keyword>
<dbReference type="EMBL" id="JBAHYK010001652">
    <property type="protein sequence ID" value="KAL0567186.1"/>
    <property type="molecule type" value="Genomic_DNA"/>
</dbReference>
<dbReference type="Gene3D" id="3.90.70.130">
    <property type="match status" value="1"/>
</dbReference>
<sequence>MDIKQLEEQQDVFWHSGMPGPPPIDMYQGMIMVLKNALETSYQAAQIKRAVLCDEGAVFVNHLIWDVSWGARQSYITEYQALLTSPTSPGVRSLQTWIEDAWKAGYDADGCAELGSELEGTSKKLAITDLWTAFVSRGVPAHYFTLNSKTEMDESLSSWVTKYFDQAIQTREPVQSTSRMPVLVIVQLPDRFQHYAIVGYEVNAAGDINLLVFNPTRQTAPGSLSYLVYPTINLWRCAQALSMEVN</sequence>
<keyword evidence="4" id="KW-1185">Reference proteome</keyword>
<accession>A0ABR3EWL3</accession>
<evidence type="ECO:0000256" key="1">
    <source>
        <dbReference type="ARBA" id="ARBA00022801"/>
    </source>
</evidence>
<evidence type="ECO:0000259" key="2">
    <source>
        <dbReference type="Pfam" id="PF07910"/>
    </source>
</evidence>
<comment type="caution">
    <text evidence="3">The sequence shown here is derived from an EMBL/GenBank/DDBJ whole genome shotgun (WGS) entry which is preliminary data.</text>
</comment>
<dbReference type="Pfam" id="PF07910">
    <property type="entry name" value="Peptidase_C78"/>
    <property type="match status" value="1"/>
</dbReference>